<evidence type="ECO:0000259" key="10">
    <source>
        <dbReference type="PROSITE" id="PS50050"/>
    </source>
</evidence>
<keyword evidence="9" id="KW-1133">Transmembrane helix</keyword>
<dbReference type="PANTHER" id="PTHR46330:SF16">
    <property type="entry name" value="TUMOR NECROSIS FACTOR RECEPTOR SUPERFAMILY MEMBER 22"/>
    <property type="match status" value="1"/>
</dbReference>
<dbReference type="AlphaFoldDB" id="A0A8C8VWU1"/>
<dbReference type="CDD" id="cd15837">
    <property type="entry name" value="TNFRSF26"/>
    <property type="match status" value="1"/>
</dbReference>
<dbReference type="GeneTree" id="ENSGT00930000151070"/>
<feature type="domain" description="TNFR-Cys" evidence="10">
    <location>
        <begin position="69"/>
        <end position="109"/>
    </location>
</feature>
<dbReference type="Ensembl" id="ENSPEMT00000021089.2">
    <property type="protein sequence ID" value="ENSPEMP00000016776.2"/>
    <property type="gene ID" value="ENSPEMG00000015893.2"/>
</dbReference>
<evidence type="ECO:0000256" key="9">
    <source>
        <dbReference type="SAM" id="Phobius"/>
    </source>
</evidence>
<dbReference type="GO" id="GO:0043065">
    <property type="term" value="P:positive regulation of apoptotic process"/>
    <property type="evidence" value="ECO:0007669"/>
    <property type="project" value="TreeGrafter"/>
</dbReference>
<reference evidence="11" key="2">
    <citation type="submission" date="2025-08" db="UniProtKB">
        <authorList>
            <consortium name="Ensembl"/>
        </authorList>
    </citation>
    <scope>IDENTIFICATION</scope>
</reference>
<dbReference type="Gene3D" id="2.10.50.10">
    <property type="entry name" value="Tumor Necrosis Factor Receptor, subunit A, domain 2"/>
    <property type="match status" value="2"/>
</dbReference>
<evidence type="ECO:0000256" key="7">
    <source>
        <dbReference type="PROSITE-ProRule" id="PRU00206"/>
    </source>
</evidence>
<sequence length="243" mass="26918">MRAEVRWGAIYSSVLRVTNGWATVCNESSPSQCGTDEFLSETFCCQLCPAGTHLIKSCQRNHSKSECIPCELENFMDYKNREYSCFRCSHCRDDQEEVSECSQTADRKCQCKQGAYCNSENCVEKCLPCSSCPKDKVIRQCNATMDTLCDTFESNSGTPGYHHLCLSGPLTVIVVIAAVITIIAAIIAVICGSARLQSQHSGGRGSLSSRSHSGLQSEFWDSRAVTQRNPVLKNKTNKQKRDE</sequence>
<name>A0A8C8VWU1_PERMB</name>
<keyword evidence="3 9" id="KW-0472">Membrane</keyword>
<dbReference type="PANTHER" id="PTHR46330">
    <property type="entry name" value="TUMOR NECROSIS FACTOR RECEPTOR SUPERFAMILY MEMBER 10B"/>
    <property type="match status" value="1"/>
</dbReference>
<evidence type="ECO:0000256" key="8">
    <source>
        <dbReference type="SAM" id="MobiDB-lite"/>
    </source>
</evidence>
<comment type="caution">
    <text evidence="7">Lacks conserved residue(s) required for the propagation of feature annotation.</text>
</comment>
<proteinExistence type="predicted"/>
<feature type="disulfide bond" evidence="7">
    <location>
        <begin position="111"/>
        <end position="126"/>
    </location>
</feature>
<dbReference type="Proteomes" id="UP000694547">
    <property type="component" value="Chromosome 1"/>
</dbReference>
<keyword evidence="12" id="KW-1185">Reference proteome</keyword>
<feature type="disulfide bond" evidence="7">
    <location>
        <begin position="88"/>
        <end position="101"/>
    </location>
</feature>
<dbReference type="Pfam" id="PF00020">
    <property type="entry name" value="TNFR_c6"/>
    <property type="match status" value="2"/>
</dbReference>
<feature type="disulfide bond" evidence="7">
    <location>
        <begin position="70"/>
        <end position="85"/>
    </location>
</feature>
<keyword evidence="2" id="KW-0677">Repeat</keyword>
<dbReference type="InterPro" id="IPR001368">
    <property type="entry name" value="TNFR/NGFR_Cys_rich_reg"/>
</dbReference>
<keyword evidence="9" id="KW-0812">Transmembrane</keyword>
<dbReference type="PROSITE" id="PS00652">
    <property type="entry name" value="TNFR_NGFR_1"/>
    <property type="match status" value="1"/>
</dbReference>
<evidence type="ECO:0000256" key="1">
    <source>
        <dbReference type="ARBA" id="ARBA00004370"/>
    </source>
</evidence>
<reference evidence="11" key="3">
    <citation type="submission" date="2025-09" db="UniProtKB">
        <authorList>
            <consortium name="Ensembl"/>
        </authorList>
    </citation>
    <scope>IDENTIFICATION</scope>
</reference>
<dbReference type="GO" id="GO:0005886">
    <property type="term" value="C:plasma membrane"/>
    <property type="evidence" value="ECO:0007669"/>
    <property type="project" value="TreeGrafter"/>
</dbReference>
<dbReference type="GO" id="GO:0036462">
    <property type="term" value="P:TRAIL-activated apoptotic signaling pathway"/>
    <property type="evidence" value="ECO:0007669"/>
    <property type="project" value="TreeGrafter"/>
</dbReference>
<evidence type="ECO:0000313" key="12">
    <source>
        <dbReference type="Proteomes" id="UP000694547"/>
    </source>
</evidence>
<keyword evidence="6" id="KW-0325">Glycoprotein</keyword>
<dbReference type="GO" id="GO:0009986">
    <property type="term" value="C:cell surface"/>
    <property type="evidence" value="ECO:0007669"/>
    <property type="project" value="TreeGrafter"/>
</dbReference>
<dbReference type="SUPFAM" id="SSF57586">
    <property type="entry name" value="TNF receptor-like"/>
    <property type="match status" value="2"/>
</dbReference>
<keyword evidence="4 7" id="KW-1015">Disulfide bond</keyword>
<feature type="disulfide bond" evidence="7">
    <location>
        <begin position="91"/>
        <end position="109"/>
    </location>
</feature>
<feature type="repeat" description="TNFR-Cys" evidence="7">
    <location>
        <begin position="69"/>
        <end position="109"/>
    </location>
</feature>
<comment type="subcellular location">
    <subcellularLocation>
        <location evidence="1">Membrane</location>
    </subcellularLocation>
</comment>
<feature type="repeat" description="TNFR-Cys" evidence="7">
    <location>
        <begin position="110"/>
        <end position="149"/>
    </location>
</feature>
<reference evidence="11 12" key="1">
    <citation type="submission" date="2018-10" db="EMBL/GenBank/DDBJ databases">
        <title>Improved assembly of the deer mouse Peromyscus maniculatus genome.</title>
        <authorList>
            <person name="Lassance J.-M."/>
            <person name="Hoekstra H.E."/>
        </authorList>
    </citation>
    <scope>NUCLEOTIDE SEQUENCE [LARGE SCALE GENOMIC DNA]</scope>
</reference>
<dbReference type="InterPro" id="IPR034062">
    <property type="entry name" value="TNFRSF26_N"/>
</dbReference>
<dbReference type="SMART" id="SM00208">
    <property type="entry name" value="TNFR"/>
    <property type="match status" value="3"/>
</dbReference>
<feature type="region of interest" description="Disordered" evidence="8">
    <location>
        <begin position="219"/>
        <end position="243"/>
    </location>
</feature>
<evidence type="ECO:0000256" key="4">
    <source>
        <dbReference type="ARBA" id="ARBA00023157"/>
    </source>
</evidence>
<evidence type="ECO:0000256" key="3">
    <source>
        <dbReference type="ARBA" id="ARBA00023136"/>
    </source>
</evidence>
<protein>
    <recommendedName>
        <fullName evidence="10">TNFR-Cys domain-containing protein</fullName>
    </recommendedName>
</protein>
<dbReference type="PROSITE" id="PS50050">
    <property type="entry name" value="TNFR_NGFR_2"/>
    <property type="match status" value="2"/>
</dbReference>
<feature type="domain" description="TNFR-Cys" evidence="10">
    <location>
        <begin position="110"/>
        <end position="149"/>
    </location>
</feature>
<evidence type="ECO:0000256" key="5">
    <source>
        <dbReference type="ARBA" id="ARBA00023170"/>
    </source>
</evidence>
<keyword evidence="5" id="KW-0675">Receptor</keyword>
<evidence type="ECO:0000256" key="6">
    <source>
        <dbReference type="ARBA" id="ARBA00023180"/>
    </source>
</evidence>
<evidence type="ECO:0000313" key="11">
    <source>
        <dbReference type="Ensembl" id="ENSPEMP00000016776.2"/>
    </source>
</evidence>
<organism evidence="11 12">
    <name type="scientific">Peromyscus maniculatus bairdii</name>
    <name type="common">Prairie deer mouse</name>
    <dbReference type="NCBI Taxonomy" id="230844"/>
    <lineage>
        <taxon>Eukaryota</taxon>
        <taxon>Metazoa</taxon>
        <taxon>Chordata</taxon>
        <taxon>Craniata</taxon>
        <taxon>Vertebrata</taxon>
        <taxon>Euteleostomi</taxon>
        <taxon>Mammalia</taxon>
        <taxon>Eutheria</taxon>
        <taxon>Euarchontoglires</taxon>
        <taxon>Glires</taxon>
        <taxon>Rodentia</taxon>
        <taxon>Myomorpha</taxon>
        <taxon>Muroidea</taxon>
        <taxon>Cricetidae</taxon>
        <taxon>Neotominae</taxon>
        <taxon>Peromyscus</taxon>
    </lineage>
</organism>
<evidence type="ECO:0000256" key="2">
    <source>
        <dbReference type="ARBA" id="ARBA00022737"/>
    </source>
</evidence>
<dbReference type="InterPro" id="IPR052491">
    <property type="entry name" value="TNFRSF10"/>
</dbReference>
<accession>A0A8C8VWU1</accession>
<feature type="transmembrane region" description="Helical" evidence="9">
    <location>
        <begin position="170"/>
        <end position="191"/>
    </location>
</feature>